<accession>A0ABX0UCU7</accession>
<organism evidence="1 2">
    <name type="scientific">Wenyingzhuangia heitensis</name>
    <dbReference type="NCBI Taxonomy" id="1487859"/>
    <lineage>
        <taxon>Bacteria</taxon>
        <taxon>Pseudomonadati</taxon>
        <taxon>Bacteroidota</taxon>
        <taxon>Flavobacteriia</taxon>
        <taxon>Flavobacteriales</taxon>
        <taxon>Flavobacteriaceae</taxon>
        <taxon>Wenyingzhuangia</taxon>
    </lineage>
</organism>
<comment type="caution">
    <text evidence="1">The sequence shown here is derived from an EMBL/GenBank/DDBJ whole genome shotgun (WGS) entry which is preliminary data.</text>
</comment>
<dbReference type="Proteomes" id="UP000745859">
    <property type="component" value="Unassembled WGS sequence"/>
</dbReference>
<proteinExistence type="predicted"/>
<gene>
    <name evidence="1" type="ORF">FHR24_003142</name>
</gene>
<keyword evidence="2" id="KW-1185">Reference proteome</keyword>
<evidence type="ECO:0000313" key="1">
    <source>
        <dbReference type="EMBL" id="NIJ46647.1"/>
    </source>
</evidence>
<name>A0ABX0UCU7_9FLAO</name>
<evidence type="ECO:0000313" key="2">
    <source>
        <dbReference type="Proteomes" id="UP000745859"/>
    </source>
</evidence>
<sequence length="52" mass="6016">FRFGFKKQKVKTNKKALALYLPENLPDFLTAQTIAKYVVYNGGFQNRNPHTV</sequence>
<feature type="non-terminal residue" evidence="1">
    <location>
        <position position="1"/>
    </location>
</feature>
<reference evidence="1 2" key="1">
    <citation type="submission" date="2020-03" db="EMBL/GenBank/DDBJ databases">
        <title>Genomic Encyclopedia of Type Strains, Phase IV (KMG-IV): sequencing the most valuable type-strain genomes for metagenomic binning, comparative biology and taxonomic classification.</title>
        <authorList>
            <person name="Goeker M."/>
        </authorList>
    </citation>
    <scope>NUCLEOTIDE SEQUENCE [LARGE SCALE GENOMIC DNA]</scope>
    <source>
        <strain evidence="1 2">DSM 101599</strain>
    </source>
</reference>
<dbReference type="EMBL" id="JAASQL010000022">
    <property type="protein sequence ID" value="NIJ46647.1"/>
    <property type="molecule type" value="Genomic_DNA"/>
</dbReference>
<protein>
    <submittedName>
        <fullName evidence="1">Uncharacterized protein</fullName>
    </submittedName>
</protein>